<feature type="compositionally biased region" description="Basic and acidic residues" evidence="1">
    <location>
        <begin position="533"/>
        <end position="558"/>
    </location>
</feature>
<proteinExistence type="predicted"/>
<dbReference type="SMART" id="SM00292">
    <property type="entry name" value="BRCT"/>
    <property type="match status" value="5"/>
</dbReference>
<evidence type="ECO:0000313" key="3">
    <source>
        <dbReference type="EMBL" id="KAF2120709.1"/>
    </source>
</evidence>
<dbReference type="InterPro" id="IPR001357">
    <property type="entry name" value="BRCT_dom"/>
</dbReference>
<protein>
    <recommendedName>
        <fullName evidence="2">BRCT domain-containing protein</fullName>
    </recommendedName>
</protein>
<feature type="domain" description="BRCT" evidence="2">
    <location>
        <begin position="9"/>
        <end position="107"/>
    </location>
</feature>
<dbReference type="GO" id="GO:0006302">
    <property type="term" value="P:double-strand break repair"/>
    <property type="evidence" value="ECO:0007669"/>
    <property type="project" value="TreeGrafter"/>
</dbReference>
<dbReference type="GO" id="GO:0005634">
    <property type="term" value="C:nucleus"/>
    <property type="evidence" value="ECO:0007669"/>
    <property type="project" value="TreeGrafter"/>
</dbReference>
<keyword evidence="4" id="KW-1185">Reference proteome</keyword>
<dbReference type="GO" id="GO:1990683">
    <property type="term" value="P:DNA double-strand break attachment to nuclear envelope"/>
    <property type="evidence" value="ECO:0007669"/>
    <property type="project" value="TreeGrafter"/>
</dbReference>
<dbReference type="InterPro" id="IPR053036">
    <property type="entry name" value="CellCycle_DNARepair_Reg"/>
</dbReference>
<dbReference type="SUPFAM" id="SSF52113">
    <property type="entry name" value="BRCT domain"/>
    <property type="match status" value="5"/>
</dbReference>
<feature type="domain" description="BRCT" evidence="2">
    <location>
        <begin position="348"/>
        <end position="420"/>
    </location>
</feature>
<dbReference type="CDD" id="cd18436">
    <property type="entry name" value="BRCT_BRC1_like_rpt2"/>
    <property type="match status" value="1"/>
</dbReference>
<feature type="compositionally biased region" description="Basic and acidic residues" evidence="1">
    <location>
        <begin position="566"/>
        <end position="594"/>
    </location>
</feature>
<dbReference type="Pfam" id="PF16770">
    <property type="entry name" value="RTT107_BRCT_5"/>
    <property type="match status" value="1"/>
</dbReference>
<dbReference type="CDD" id="cd18438">
    <property type="entry name" value="BRCT_BRC1_like_rpt4"/>
    <property type="match status" value="1"/>
</dbReference>
<dbReference type="Proteomes" id="UP000799770">
    <property type="component" value="Unassembled WGS sequence"/>
</dbReference>
<feature type="domain" description="BRCT" evidence="2">
    <location>
        <begin position="107"/>
        <end position="199"/>
    </location>
</feature>
<dbReference type="PANTHER" id="PTHR47667:SF1">
    <property type="entry name" value="REGULATOR OF TY1 TRANSPOSITION PROTEIN 107"/>
    <property type="match status" value="1"/>
</dbReference>
<evidence type="ECO:0000256" key="1">
    <source>
        <dbReference type="SAM" id="MobiDB-lite"/>
    </source>
</evidence>
<dbReference type="FunFam" id="3.40.50.10190:FF:000048">
    <property type="entry name" value="DNA repair protein Rtt107"/>
    <property type="match status" value="1"/>
</dbReference>
<dbReference type="GO" id="GO:0035361">
    <property type="term" value="C:Cul8-RING ubiquitin ligase complex"/>
    <property type="evidence" value="ECO:0007669"/>
    <property type="project" value="TreeGrafter"/>
</dbReference>
<dbReference type="AlphaFoldDB" id="A0A6A5ZMS3"/>
<dbReference type="OrthoDB" id="342264at2759"/>
<dbReference type="Gene3D" id="3.40.50.10190">
    <property type="entry name" value="BRCT domain"/>
    <property type="match status" value="5"/>
</dbReference>
<dbReference type="Pfam" id="PF00533">
    <property type="entry name" value="BRCT"/>
    <property type="match status" value="2"/>
</dbReference>
<accession>A0A6A5ZMS3</accession>
<evidence type="ECO:0000313" key="4">
    <source>
        <dbReference type="Proteomes" id="UP000799770"/>
    </source>
</evidence>
<dbReference type="PANTHER" id="PTHR47667">
    <property type="entry name" value="REGULATOR OF TY1 TRANSPOSITION PROTEIN 107"/>
    <property type="match status" value="1"/>
</dbReference>
<dbReference type="InterPro" id="IPR036420">
    <property type="entry name" value="BRCT_dom_sf"/>
</dbReference>
<sequence length="871" mass="97890">MGDTTMMDSSQQLYEDLTFTIIPNGLSDERVRQVTDSITANGGSVVSFDHLNGHVEDIVKITHIVSTTSDFPDYYQALDSFIHVIKPSWVDDCLRVSKMKNPRQYSPDPALFMSEFVVCCADDIPDGDKEAIEGGVLAMGGQVAHNLSKLVTHLVALDLDNTRCQLVLSKRLRIPIVLPHWFDDCLKVGRRIPESPYTLPDPEILKVDAGTIPPVRPSQQIRDATDPAPTHEPKIPTPPVQLERTRSIRAFEGKKVMLADDLALTDNLRGVISGIVRASQGEVTNNADEADMYVCNYRDGEGYVKASQANKDVGNLGWIYYMIAHGTWTNPMRRMLHYPRPRDGVPEFKDFRISISSYTGEARVYLENLVKATGAEFTKTFRQDNTHLITAHKQSEKCEAAQEWGIEVVNHLWIEESYAKCKKQELSGQRYTHFPPRTNLGAVLGQTEIDRTATEKLFFSKSRKPKPVKAAQPVPVPGSSGPQRVSSDPVARSSPLAEKGRRTKTLTEAVTPAARRTVDGKENETPGTTGSRGAKDRAISKLHDAAPDIAQFEKEMKRRGGVTHGGRREKDAEADNRTKKVKGRDSTASKRSFEEVEAEDESATEDELQAEPANKSKNKKAKKDKLTPIKFRMLVSKDDRWTNNAEKEANDKKHLREIGLFINEDYKNVNLLCAPKVVRTKKFVAALADAPTLVSTSYLDYALKHNKLPPAEKHLLRDPAFEETQGFNLEESLERAKQNNHHLLKNWTIFCTETVAGGFDTYKEIIVANGGECLRWAGRPTSITSAKRTVDAAAGEVSQNQEEDEGDVLYLISEPHKREFNLWEKFRDMAKKHDMVPRIVRTEWLLFVAMAQYVHFEKEWELNEDIVNVAK</sequence>
<evidence type="ECO:0000259" key="2">
    <source>
        <dbReference type="PROSITE" id="PS50172"/>
    </source>
</evidence>
<gene>
    <name evidence="3" type="ORF">BDV96DRAFT_513508</name>
</gene>
<dbReference type="EMBL" id="ML977313">
    <property type="protein sequence ID" value="KAF2120709.1"/>
    <property type="molecule type" value="Genomic_DNA"/>
</dbReference>
<dbReference type="CDD" id="cd18437">
    <property type="entry name" value="BRCT_BRC1_like_rpt3"/>
    <property type="match status" value="1"/>
</dbReference>
<name>A0A6A5ZMS3_9PLEO</name>
<reference evidence="3" key="1">
    <citation type="journal article" date="2020" name="Stud. Mycol.">
        <title>101 Dothideomycetes genomes: a test case for predicting lifestyles and emergence of pathogens.</title>
        <authorList>
            <person name="Haridas S."/>
            <person name="Albert R."/>
            <person name="Binder M."/>
            <person name="Bloem J."/>
            <person name="Labutti K."/>
            <person name="Salamov A."/>
            <person name="Andreopoulos B."/>
            <person name="Baker S."/>
            <person name="Barry K."/>
            <person name="Bills G."/>
            <person name="Bluhm B."/>
            <person name="Cannon C."/>
            <person name="Castanera R."/>
            <person name="Culley D."/>
            <person name="Daum C."/>
            <person name="Ezra D."/>
            <person name="Gonzalez J."/>
            <person name="Henrissat B."/>
            <person name="Kuo A."/>
            <person name="Liang C."/>
            <person name="Lipzen A."/>
            <person name="Lutzoni F."/>
            <person name="Magnuson J."/>
            <person name="Mondo S."/>
            <person name="Nolan M."/>
            <person name="Ohm R."/>
            <person name="Pangilinan J."/>
            <person name="Park H.-J."/>
            <person name="Ramirez L."/>
            <person name="Alfaro M."/>
            <person name="Sun H."/>
            <person name="Tritt A."/>
            <person name="Yoshinaga Y."/>
            <person name="Zwiers L.-H."/>
            <person name="Turgeon B."/>
            <person name="Goodwin S."/>
            <person name="Spatafora J."/>
            <person name="Crous P."/>
            <person name="Grigoriev I."/>
        </authorList>
    </citation>
    <scope>NUCLEOTIDE SEQUENCE</scope>
    <source>
        <strain evidence="3">CBS 627.86</strain>
    </source>
</reference>
<feature type="compositionally biased region" description="Acidic residues" evidence="1">
    <location>
        <begin position="595"/>
        <end position="609"/>
    </location>
</feature>
<dbReference type="PROSITE" id="PS50172">
    <property type="entry name" value="BRCT"/>
    <property type="match status" value="3"/>
</dbReference>
<dbReference type="Pfam" id="PF12738">
    <property type="entry name" value="PTCB-BRCT"/>
    <property type="match status" value="1"/>
</dbReference>
<feature type="region of interest" description="Disordered" evidence="1">
    <location>
        <begin position="458"/>
        <end position="623"/>
    </location>
</feature>
<organism evidence="3 4">
    <name type="scientific">Lophiotrema nucula</name>
    <dbReference type="NCBI Taxonomy" id="690887"/>
    <lineage>
        <taxon>Eukaryota</taxon>
        <taxon>Fungi</taxon>
        <taxon>Dikarya</taxon>
        <taxon>Ascomycota</taxon>
        <taxon>Pezizomycotina</taxon>
        <taxon>Dothideomycetes</taxon>
        <taxon>Pleosporomycetidae</taxon>
        <taxon>Pleosporales</taxon>
        <taxon>Lophiotremataceae</taxon>
        <taxon>Lophiotrema</taxon>
    </lineage>
</organism>